<feature type="region of interest" description="Disordered" evidence="1">
    <location>
        <begin position="165"/>
        <end position="188"/>
    </location>
</feature>
<proteinExistence type="predicted"/>
<accession>A0A6V7T8J9</accession>
<dbReference type="EMBL" id="LR865417">
    <property type="protein sequence ID" value="CAD2109181.1"/>
    <property type="molecule type" value="Genomic_DNA"/>
</dbReference>
<evidence type="ECO:0000313" key="3">
    <source>
        <dbReference type="Proteomes" id="UP000515268"/>
    </source>
</evidence>
<protein>
    <submittedName>
        <fullName evidence="2">CIR protein PIR protein</fullName>
    </submittedName>
</protein>
<feature type="region of interest" description="Disordered" evidence="1">
    <location>
        <begin position="78"/>
        <end position="153"/>
    </location>
</feature>
<name>A0A6V7T8J9_PLAVN</name>
<keyword evidence="3" id="KW-1185">Reference proteome</keyword>
<dbReference type="Proteomes" id="UP000515268">
    <property type="component" value="Chromosome PVPCR_12"/>
</dbReference>
<dbReference type="VEuPathDB" id="PlasmoDB:PVPCR_1200060"/>
<organism evidence="2 3">
    <name type="scientific">Plasmodium vinckei petteri</name>
    <dbReference type="NCBI Taxonomy" id="138298"/>
    <lineage>
        <taxon>Eukaryota</taxon>
        <taxon>Sar</taxon>
        <taxon>Alveolata</taxon>
        <taxon>Apicomplexa</taxon>
        <taxon>Aconoidasida</taxon>
        <taxon>Haemosporida</taxon>
        <taxon>Plasmodiidae</taxon>
        <taxon>Plasmodium</taxon>
        <taxon>Plasmodium (Vinckeia)</taxon>
    </lineage>
</organism>
<evidence type="ECO:0000313" key="2">
    <source>
        <dbReference type="EMBL" id="CAD2109181.1"/>
    </source>
</evidence>
<gene>
    <name evidence="2" type="ORF">PVPCR_1200060</name>
</gene>
<reference evidence="2 3" key="1">
    <citation type="submission" date="2020-08" db="EMBL/GenBank/DDBJ databases">
        <authorList>
            <person name="Ramaprasad A."/>
        </authorList>
    </citation>
    <scope>NUCLEOTIDE SEQUENCE [LARGE SCALE GENOMIC DNA]</scope>
</reference>
<feature type="compositionally biased region" description="Pro residues" evidence="1">
    <location>
        <begin position="130"/>
        <end position="139"/>
    </location>
</feature>
<dbReference type="OrthoDB" id="10590219at2759"/>
<feature type="compositionally biased region" description="Polar residues" evidence="1">
    <location>
        <begin position="78"/>
        <end position="108"/>
    </location>
</feature>
<evidence type="ECO:0000256" key="1">
    <source>
        <dbReference type="SAM" id="MobiDB-lite"/>
    </source>
</evidence>
<sequence length="188" mass="20285">MLNINYMEISCFSIYQSSKNILTNATNQVSNAYNSAMTIAQDTYDKTVNIAKDAYITSTNYISGVVNSIINQFNPLSTSQLSDDQSESDGSWNSLPTDNNPSNITQIPNPDPNSPYIPQFQSPSVTLPPLQAPSQPPFSPKQLDPNDGKGGIKTLSITQVTLLSSGISPSNIGNGNNPYGTDVKMTEK</sequence>
<dbReference type="AlphaFoldDB" id="A0A6V7T8J9"/>
<feature type="compositionally biased region" description="Low complexity" evidence="1">
    <location>
        <begin position="165"/>
        <end position="180"/>
    </location>
</feature>